<evidence type="ECO:0000313" key="2">
    <source>
        <dbReference type="Proteomes" id="UP001596494"/>
    </source>
</evidence>
<sequence length="44" mass="5261">MFHYRTEVKEVSVAAKRWSWIVAHEVYELIHALDYLGVRGGRRM</sequence>
<accession>A0ABW2K217</accession>
<name>A0ABW2K217_9BACI</name>
<dbReference type="Proteomes" id="UP001596494">
    <property type="component" value="Unassembled WGS sequence"/>
</dbReference>
<organism evidence="1 2">
    <name type="scientific">Halobacillus campisalis</name>
    <dbReference type="NCBI Taxonomy" id="435909"/>
    <lineage>
        <taxon>Bacteria</taxon>
        <taxon>Bacillati</taxon>
        <taxon>Bacillota</taxon>
        <taxon>Bacilli</taxon>
        <taxon>Bacillales</taxon>
        <taxon>Bacillaceae</taxon>
        <taxon>Halobacillus</taxon>
    </lineage>
</organism>
<comment type="caution">
    <text evidence="1">The sequence shown here is derived from an EMBL/GenBank/DDBJ whole genome shotgun (WGS) entry which is preliminary data.</text>
</comment>
<protein>
    <submittedName>
        <fullName evidence="1">Uncharacterized protein</fullName>
    </submittedName>
</protein>
<dbReference type="RefSeq" id="WP_289217126.1">
    <property type="nucleotide sequence ID" value="NZ_JAPVRC010000012.1"/>
</dbReference>
<gene>
    <name evidence="1" type="ORF">ACFQMN_05040</name>
</gene>
<proteinExistence type="predicted"/>
<dbReference type="EMBL" id="JBHTBY010000004">
    <property type="protein sequence ID" value="MFC7320234.1"/>
    <property type="molecule type" value="Genomic_DNA"/>
</dbReference>
<reference evidence="2" key="1">
    <citation type="journal article" date="2019" name="Int. J. Syst. Evol. Microbiol.">
        <title>The Global Catalogue of Microorganisms (GCM) 10K type strain sequencing project: providing services to taxonomists for standard genome sequencing and annotation.</title>
        <authorList>
            <consortium name="The Broad Institute Genomics Platform"/>
            <consortium name="The Broad Institute Genome Sequencing Center for Infectious Disease"/>
            <person name="Wu L."/>
            <person name="Ma J."/>
        </authorList>
    </citation>
    <scope>NUCLEOTIDE SEQUENCE [LARGE SCALE GENOMIC DNA]</scope>
    <source>
        <strain evidence="2">CCUG 73951</strain>
    </source>
</reference>
<keyword evidence="2" id="KW-1185">Reference proteome</keyword>
<evidence type="ECO:0000313" key="1">
    <source>
        <dbReference type="EMBL" id="MFC7320234.1"/>
    </source>
</evidence>